<dbReference type="Gene3D" id="2.40.240.10">
    <property type="entry name" value="Ribosomal Protein L25, Chain P"/>
    <property type="match status" value="1"/>
</dbReference>
<dbReference type="SUPFAM" id="SSF50715">
    <property type="entry name" value="Ribosomal protein L25-like"/>
    <property type="match status" value="1"/>
</dbReference>
<dbReference type="Pfam" id="PF01386">
    <property type="entry name" value="Ribosomal_L25p"/>
    <property type="match status" value="1"/>
</dbReference>
<sequence>MSAVKQITATARERVGKGAARAVRRSGKIPAVIYGAGKPPLPIALDDKTMTLLVYAGHFLTTVFEIDVAGEKTRVIPRDYALDPVKDTVEHVDFLRISVGERIRVDVPVHAVNAGASPGVKRGGSVNIVTHTVTVLAPADAIPGSIDVDVSALDINESLHISQIALPAGVSSATQGDLTLVSIVPPTTETEAAPAADAAAAAPAPEKK</sequence>
<evidence type="ECO:0000313" key="9">
    <source>
        <dbReference type="Proteomes" id="UP001242480"/>
    </source>
</evidence>
<dbReference type="InterPro" id="IPR020056">
    <property type="entry name" value="Rbsml_bL25/Gln-tRNA_synth_N"/>
</dbReference>
<organism evidence="8 9">
    <name type="scientific">Labrys wisconsinensis</name>
    <dbReference type="NCBI Taxonomy" id="425677"/>
    <lineage>
        <taxon>Bacteria</taxon>
        <taxon>Pseudomonadati</taxon>
        <taxon>Pseudomonadota</taxon>
        <taxon>Alphaproteobacteria</taxon>
        <taxon>Hyphomicrobiales</taxon>
        <taxon>Xanthobacteraceae</taxon>
        <taxon>Labrys</taxon>
    </lineage>
</organism>
<accession>A0ABU0JH82</accession>
<keyword evidence="9" id="KW-1185">Reference proteome</keyword>
<dbReference type="PANTHER" id="PTHR33284:SF1">
    <property type="entry name" value="RIBOSOMAL PROTEIN L25_GLN-TRNA SYNTHETASE, ANTI-CODON-BINDING DOMAIN-CONTAINING PROTEIN"/>
    <property type="match status" value="1"/>
</dbReference>
<comment type="caution">
    <text evidence="8">The sequence shown here is derived from an EMBL/GenBank/DDBJ whole genome shotgun (WGS) entry which is preliminary data.</text>
</comment>
<dbReference type="NCBIfam" id="NF004128">
    <property type="entry name" value="PRK05618.1-2"/>
    <property type="match status" value="1"/>
</dbReference>
<dbReference type="InterPro" id="IPR020057">
    <property type="entry name" value="Ribosomal_bL25_b-dom"/>
</dbReference>
<proteinExistence type="inferred from homology"/>
<keyword evidence="2 5" id="KW-0694">RNA-binding</keyword>
<dbReference type="InterPro" id="IPR020930">
    <property type="entry name" value="Ribosomal_uL5_bac-type"/>
</dbReference>
<dbReference type="InterPro" id="IPR001021">
    <property type="entry name" value="Ribosomal_bL25_long"/>
</dbReference>
<evidence type="ECO:0000256" key="1">
    <source>
        <dbReference type="ARBA" id="ARBA00022730"/>
    </source>
</evidence>
<comment type="subunit">
    <text evidence="5">Part of the 50S ribosomal subunit; part of the 5S rRNA/L5/L18/L25 subcomplex. Contacts the 5S rRNA. Binds to the 5S rRNA independently of L5 and L18.</text>
</comment>
<dbReference type="RefSeq" id="WP_307282211.1">
    <property type="nucleotide sequence ID" value="NZ_JAUSVX010000017.1"/>
</dbReference>
<name>A0ABU0JH82_9HYPH</name>
<evidence type="ECO:0000256" key="2">
    <source>
        <dbReference type="ARBA" id="ARBA00022884"/>
    </source>
</evidence>
<keyword evidence="3 5" id="KW-0689">Ribosomal protein</keyword>
<reference evidence="8 9" key="1">
    <citation type="submission" date="2023-07" db="EMBL/GenBank/DDBJ databases">
        <title>Genomic Encyclopedia of Type Strains, Phase IV (KMG-IV): sequencing the most valuable type-strain genomes for metagenomic binning, comparative biology and taxonomic classification.</title>
        <authorList>
            <person name="Goeker M."/>
        </authorList>
    </citation>
    <scope>NUCLEOTIDE SEQUENCE [LARGE SCALE GENOMIC DNA]</scope>
    <source>
        <strain evidence="8 9">DSM 19619</strain>
    </source>
</reference>
<keyword evidence="4 5" id="KW-0687">Ribonucleoprotein</keyword>
<feature type="domain" description="Large ribosomal subunit protein bL25 L25" evidence="6">
    <location>
        <begin position="7"/>
        <end position="94"/>
    </location>
</feature>
<dbReference type="NCBIfam" id="TIGR00731">
    <property type="entry name" value="bL25_bact_ctc"/>
    <property type="match status" value="1"/>
</dbReference>
<comment type="similarity">
    <text evidence="5">Belongs to the bacterial ribosomal protein bL25 family. CTC subfamily.</text>
</comment>
<dbReference type="InterPro" id="IPR011035">
    <property type="entry name" value="Ribosomal_bL25/Gln-tRNA_synth"/>
</dbReference>
<evidence type="ECO:0000256" key="3">
    <source>
        <dbReference type="ARBA" id="ARBA00022980"/>
    </source>
</evidence>
<keyword evidence="1 5" id="KW-0699">rRNA-binding</keyword>
<evidence type="ECO:0000259" key="7">
    <source>
        <dbReference type="Pfam" id="PF14693"/>
    </source>
</evidence>
<evidence type="ECO:0000313" key="8">
    <source>
        <dbReference type="EMBL" id="MDQ0473652.1"/>
    </source>
</evidence>
<dbReference type="CDD" id="cd00495">
    <property type="entry name" value="Ribosomal_L25_TL5_CTC"/>
    <property type="match status" value="1"/>
</dbReference>
<evidence type="ECO:0000259" key="6">
    <source>
        <dbReference type="Pfam" id="PF01386"/>
    </source>
</evidence>
<dbReference type="GO" id="GO:0005840">
    <property type="term" value="C:ribosome"/>
    <property type="evidence" value="ECO:0007669"/>
    <property type="project" value="UniProtKB-KW"/>
</dbReference>
<protein>
    <recommendedName>
        <fullName evidence="5">Large ribosomal subunit protein bL25</fullName>
    </recommendedName>
    <alternativeName>
        <fullName evidence="5">General stress protein CTC</fullName>
    </alternativeName>
</protein>
<dbReference type="Gene3D" id="2.170.120.20">
    <property type="entry name" value="Ribosomal protein L25, beta domain"/>
    <property type="match status" value="1"/>
</dbReference>
<dbReference type="InterPro" id="IPR037121">
    <property type="entry name" value="Ribosomal_bL25_C"/>
</dbReference>
<dbReference type="Pfam" id="PF14693">
    <property type="entry name" value="Ribosomal_TL5_C"/>
    <property type="match status" value="1"/>
</dbReference>
<evidence type="ECO:0000256" key="5">
    <source>
        <dbReference type="HAMAP-Rule" id="MF_01334"/>
    </source>
</evidence>
<evidence type="ECO:0000256" key="4">
    <source>
        <dbReference type="ARBA" id="ARBA00023274"/>
    </source>
</evidence>
<feature type="domain" description="Large ribosomal subunit protein bL25 beta" evidence="7">
    <location>
        <begin position="103"/>
        <end position="186"/>
    </location>
</feature>
<dbReference type="HAMAP" id="MF_01334">
    <property type="entry name" value="Ribosomal_bL25_CTC"/>
    <property type="match status" value="1"/>
</dbReference>
<dbReference type="InterPro" id="IPR029751">
    <property type="entry name" value="Ribosomal_L25_dom"/>
</dbReference>
<dbReference type="EMBL" id="JAUSVX010000017">
    <property type="protein sequence ID" value="MDQ0473652.1"/>
    <property type="molecule type" value="Genomic_DNA"/>
</dbReference>
<dbReference type="Proteomes" id="UP001242480">
    <property type="component" value="Unassembled WGS sequence"/>
</dbReference>
<gene>
    <name evidence="5" type="primary">rplY</name>
    <name evidence="5" type="synonym">ctc</name>
    <name evidence="8" type="ORF">QO011_006688</name>
</gene>
<comment type="function">
    <text evidence="5">This is one of the proteins that binds to the 5S RNA in the ribosome where it forms part of the central protuberance.</text>
</comment>
<dbReference type="PANTHER" id="PTHR33284">
    <property type="entry name" value="RIBOSOMAL PROTEIN L25/GLN-TRNA SYNTHETASE, ANTI-CODON-BINDING DOMAIN-CONTAINING PROTEIN"/>
    <property type="match status" value="1"/>
</dbReference>